<dbReference type="PROSITE" id="PS00374">
    <property type="entry name" value="MGMT"/>
    <property type="match status" value="1"/>
</dbReference>
<comment type="catalytic activity">
    <reaction evidence="1 9">
        <text>a 4-O-methyl-thymidine in DNA + L-cysteinyl-[protein] = a thymidine in DNA + S-methyl-L-cysteinyl-[protein]</text>
        <dbReference type="Rhea" id="RHEA:53428"/>
        <dbReference type="Rhea" id="RHEA-COMP:10131"/>
        <dbReference type="Rhea" id="RHEA-COMP:10132"/>
        <dbReference type="Rhea" id="RHEA-COMP:13555"/>
        <dbReference type="Rhea" id="RHEA-COMP:13556"/>
        <dbReference type="ChEBI" id="CHEBI:29950"/>
        <dbReference type="ChEBI" id="CHEBI:82612"/>
        <dbReference type="ChEBI" id="CHEBI:137386"/>
        <dbReference type="ChEBI" id="CHEBI:137387"/>
        <dbReference type="EC" id="2.1.1.63"/>
    </reaction>
</comment>
<dbReference type="EC" id="2.1.1.63" evidence="9"/>
<evidence type="ECO:0000256" key="9">
    <source>
        <dbReference type="HAMAP-Rule" id="MF_00772"/>
    </source>
</evidence>
<comment type="subcellular location">
    <subcellularLocation>
        <location evidence="9">Cytoplasm</location>
    </subcellularLocation>
</comment>
<dbReference type="GO" id="GO:0005737">
    <property type="term" value="C:cytoplasm"/>
    <property type="evidence" value="ECO:0007669"/>
    <property type="project" value="UniProtKB-SubCell"/>
</dbReference>
<dbReference type="CDD" id="cd06445">
    <property type="entry name" value="ATase"/>
    <property type="match status" value="1"/>
</dbReference>
<dbReference type="GO" id="GO:0032259">
    <property type="term" value="P:methylation"/>
    <property type="evidence" value="ECO:0007669"/>
    <property type="project" value="UniProtKB-KW"/>
</dbReference>
<dbReference type="Gene3D" id="3.30.160.70">
    <property type="entry name" value="Methylated DNA-protein cysteine methyltransferase domain"/>
    <property type="match status" value="1"/>
</dbReference>
<gene>
    <name evidence="12" type="ORF">FRZ67_05170</name>
</gene>
<comment type="function">
    <text evidence="9">Involved in the cellular defense against the biological effects of O6-methylguanine (O6-MeG) and O4-methylthymine (O4-MeT) in DNA. Repairs the methylated nucleobase in DNA by stoichiometrically transferring the methyl group to a cysteine residue in the enzyme. This is a suicide reaction: the enzyme is irreversibly inactivated.</text>
</comment>
<dbReference type="Gene3D" id="1.10.10.10">
    <property type="entry name" value="Winged helix-like DNA-binding domain superfamily/Winged helix DNA-binding domain"/>
    <property type="match status" value="1"/>
</dbReference>
<feature type="active site" description="Nucleophile; methyl group acceptor" evidence="9">
    <location>
        <position position="143"/>
    </location>
</feature>
<comment type="catalytic activity">
    <reaction evidence="8 9">
        <text>a 6-O-methyl-2'-deoxyguanosine in DNA + L-cysteinyl-[protein] = S-methyl-L-cysteinyl-[protein] + a 2'-deoxyguanosine in DNA</text>
        <dbReference type="Rhea" id="RHEA:24000"/>
        <dbReference type="Rhea" id="RHEA-COMP:10131"/>
        <dbReference type="Rhea" id="RHEA-COMP:10132"/>
        <dbReference type="Rhea" id="RHEA-COMP:11367"/>
        <dbReference type="Rhea" id="RHEA-COMP:11368"/>
        <dbReference type="ChEBI" id="CHEBI:29950"/>
        <dbReference type="ChEBI" id="CHEBI:82612"/>
        <dbReference type="ChEBI" id="CHEBI:85445"/>
        <dbReference type="ChEBI" id="CHEBI:85448"/>
        <dbReference type="EC" id="2.1.1.63"/>
    </reaction>
</comment>
<proteinExistence type="inferred from homology"/>
<dbReference type="KEGG" id="pgin:FRZ67_05170"/>
<keyword evidence="3 9" id="KW-0963">Cytoplasm</keyword>
<dbReference type="InterPro" id="IPR008332">
    <property type="entry name" value="MethylG_MeTrfase_N"/>
</dbReference>
<evidence type="ECO:0000313" key="13">
    <source>
        <dbReference type="Proteomes" id="UP000321533"/>
    </source>
</evidence>
<comment type="miscellaneous">
    <text evidence="9">This enzyme catalyzes only one turnover and therefore is not strictly catalytic. According to one definition, an enzyme is a biocatalyst that acts repeatedly and over many reaction cycles.</text>
</comment>
<dbReference type="Pfam" id="PF02870">
    <property type="entry name" value="Methyltransf_1N"/>
    <property type="match status" value="1"/>
</dbReference>
<evidence type="ECO:0000259" key="11">
    <source>
        <dbReference type="Pfam" id="PF02870"/>
    </source>
</evidence>
<dbReference type="OrthoDB" id="9802228at2"/>
<reference evidence="12 13" key="1">
    <citation type="journal article" date="2016" name="Int. J. Syst. Evol. Microbiol.">
        <title>Panacibacter ginsenosidivorans gen. nov., sp. nov., with ginsenoside converting activity isolated from soil of a ginseng field.</title>
        <authorList>
            <person name="Siddiqi M.Z."/>
            <person name="Muhammad Shafi S."/>
            <person name="Choi K.D."/>
            <person name="Im W.T."/>
        </authorList>
    </citation>
    <scope>NUCLEOTIDE SEQUENCE [LARGE SCALE GENOMIC DNA]</scope>
    <source>
        <strain evidence="12 13">Gsoil1550</strain>
    </source>
</reference>
<dbReference type="PANTHER" id="PTHR10815">
    <property type="entry name" value="METHYLATED-DNA--PROTEIN-CYSTEINE METHYLTRANSFERASE"/>
    <property type="match status" value="1"/>
</dbReference>
<dbReference type="InterPro" id="IPR014048">
    <property type="entry name" value="MethylDNA_cys_MeTrfase_DNA-bd"/>
</dbReference>
<dbReference type="InterPro" id="IPR036217">
    <property type="entry name" value="MethylDNA_cys_MeTrfase_DNAb"/>
</dbReference>
<dbReference type="NCBIfam" id="TIGR00589">
    <property type="entry name" value="ogt"/>
    <property type="match status" value="1"/>
</dbReference>
<organism evidence="12 13">
    <name type="scientific">Panacibacter ginsenosidivorans</name>
    <dbReference type="NCBI Taxonomy" id="1813871"/>
    <lineage>
        <taxon>Bacteria</taxon>
        <taxon>Pseudomonadati</taxon>
        <taxon>Bacteroidota</taxon>
        <taxon>Chitinophagia</taxon>
        <taxon>Chitinophagales</taxon>
        <taxon>Chitinophagaceae</taxon>
        <taxon>Panacibacter</taxon>
    </lineage>
</organism>
<accession>A0A5B8V7G0</accession>
<dbReference type="InterPro" id="IPR001497">
    <property type="entry name" value="MethylDNA_cys_MeTrfase_AS"/>
</dbReference>
<dbReference type="EMBL" id="CP042435">
    <property type="protein sequence ID" value="QEC66721.1"/>
    <property type="molecule type" value="Genomic_DNA"/>
</dbReference>
<evidence type="ECO:0000256" key="4">
    <source>
        <dbReference type="ARBA" id="ARBA00022603"/>
    </source>
</evidence>
<evidence type="ECO:0000256" key="6">
    <source>
        <dbReference type="ARBA" id="ARBA00022763"/>
    </source>
</evidence>
<sequence>MPDKTSISQPQQGNQNLPSLYYTYYQSPLGLLKIGGTDHYIAELSFVDNKESISYGEPGVSDIIHQCTEQLIEFFNGKRRVFDLPVHQEGTEFQQRVWGELLHIPFGKTISYLDQAKKLGDVKAIRAVASTNGKNKIAIVVPCHRVIGSDKSLTGYGGGLWRKKWLLQHEFRIIHGIQTLF</sequence>
<dbReference type="HAMAP" id="MF_00772">
    <property type="entry name" value="OGT"/>
    <property type="match status" value="1"/>
</dbReference>
<dbReference type="Proteomes" id="UP000321533">
    <property type="component" value="Chromosome"/>
</dbReference>
<evidence type="ECO:0000256" key="5">
    <source>
        <dbReference type="ARBA" id="ARBA00022679"/>
    </source>
</evidence>
<dbReference type="InterPro" id="IPR036388">
    <property type="entry name" value="WH-like_DNA-bd_sf"/>
</dbReference>
<dbReference type="InterPro" id="IPR036631">
    <property type="entry name" value="MGMT_N_sf"/>
</dbReference>
<evidence type="ECO:0000256" key="3">
    <source>
        <dbReference type="ARBA" id="ARBA00022490"/>
    </source>
</evidence>
<dbReference type="GO" id="GO:0006307">
    <property type="term" value="P:DNA alkylation repair"/>
    <property type="evidence" value="ECO:0007669"/>
    <property type="project" value="UniProtKB-UniRule"/>
</dbReference>
<comment type="similarity">
    <text evidence="2 9">Belongs to the MGMT family.</text>
</comment>
<dbReference type="PANTHER" id="PTHR10815:SF13">
    <property type="entry name" value="METHYLATED-DNA--PROTEIN-CYSTEINE METHYLTRANSFERASE"/>
    <property type="match status" value="1"/>
</dbReference>
<dbReference type="Pfam" id="PF01035">
    <property type="entry name" value="DNA_binding_1"/>
    <property type="match status" value="1"/>
</dbReference>
<keyword evidence="7 9" id="KW-0234">DNA repair</keyword>
<dbReference type="FunFam" id="1.10.10.10:FF:000214">
    <property type="entry name" value="Methylated-DNA--protein-cysteine methyltransferase"/>
    <property type="match status" value="1"/>
</dbReference>
<name>A0A5B8V7G0_9BACT</name>
<feature type="domain" description="Methylguanine DNA methyltransferase ribonuclease-like" evidence="11">
    <location>
        <begin position="20"/>
        <end position="86"/>
    </location>
</feature>
<dbReference type="SUPFAM" id="SSF46767">
    <property type="entry name" value="Methylated DNA-protein cysteine methyltransferase, C-terminal domain"/>
    <property type="match status" value="1"/>
</dbReference>
<dbReference type="RefSeq" id="WP_147188521.1">
    <property type="nucleotide sequence ID" value="NZ_CP042435.1"/>
</dbReference>
<evidence type="ECO:0000256" key="7">
    <source>
        <dbReference type="ARBA" id="ARBA00023204"/>
    </source>
</evidence>
<feature type="domain" description="Methylated-DNA-[protein]-cysteine S-methyltransferase DNA binding" evidence="10">
    <location>
        <begin position="92"/>
        <end position="170"/>
    </location>
</feature>
<keyword evidence="5 9" id="KW-0808">Transferase</keyword>
<dbReference type="GO" id="GO:0003908">
    <property type="term" value="F:methylated-DNA-[protein]-cysteine S-methyltransferase activity"/>
    <property type="evidence" value="ECO:0007669"/>
    <property type="project" value="UniProtKB-UniRule"/>
</dbReference>
<evidence type="ECO:0000256" key="2">
    <source>
        <dbReference type="ARBA" id="ARBA00008711"/>
    </source>
</evidence>
<evidence type="ECO:0000256" key="8">
    <source>
        <dbReference type="ARBA" id="ARBA00049348"/>
    </source>
</evidence>
<keyword evidence="4 9" id="KW-0489">Methyltransferase</keyword>
<evidence type="ECO:0000313" key="12">
    <source>
        <dbReference type="EMBL" id="QEC66721.1"/>
    </source>
</evidence>
<keyword evidence="6 9" id="KW-0227">DNA damage</keyword>
<evidence type="ECO:0000256" key="1">
    <source>
        <dbReference type="ARBA" id="ARBA00001286"/>
    </source>
</evidence>
<dbReference type="SUPFAM" id="SSF53155">
    <property type="entry name" value="Methylated DNA-protein cysteine methyltransferase domain"/>
    <property type="match status" value="1"/>
</dbReference>
<protein>
    <recommendedName>
        <fullName evidence="9">Methylated-DNA--protein-cysteine methyltransferase</fullName>
        <ecNumber evidence="9">2.1.1.63</ecNumber>
    </recommendedName>
    <alternativeName>
        <fullName evidence="9">6-O-methylguanine-DNA methyltransferase</fullName>
        <shortName evidence="9">MGMT</shortName>
    </alternativeName>
    <alternativeName>
        <fullName evidence="9">O-6-methylguanine-DNA-alkyltransferase</fullName>
    </alternativeName>
</protein>
<keyword evidence="13" id="KW-1185">Reference proteome</keyword>
<evidence type="ECO:0000259" key="10">
    <source>
        <dbReference type="Pfam" id="PF01035"/>
    </source>
</evidence>
<dbReference type="AlphaFoldDB" id="A0A5B8V7G0"/>
<dbReference type="InterPro" id="IPR023546">
    <property type="entry name" value="MGMT"/>
</dbReference>